<evidence type="ECO:0000313" key="1">
    <source>
        <dbReference type="EMBL" id="KAK9901950.1"/>
    </source>
</evidence>
<gene>
    <name evidence="1" type="ORF">M0R45_001820</name>
</gene>
<name>A0AAW1VJZ9_RUBAR</name>
<evidence type="ECO:0000313" key="2">
    <source>
        <dbReference type="Proteomes" id="UP001457282"/>
    </source>
</evidence>
<dbReference type="AlphaFoldDB" id="A0AAW1VJZ9"/>
<comment type="caution">
    <text evidence="1">The sequence shown here is derived from an EMBL/GenBank/DDBJ whole genome shotgun (WGS) entry which is preliminary data.</text>
</comment>
<sequence length="89" mass="9970">MLEDKRRRETPRGDAVDAAKWTRQIGSGDGLWAVMAGLAWARGGVEKMDSSDGGAALKRRGWAERHGQFLNGPRGLGWFWELSSDRRRT</sequence>
<reference evidence="1 2" key="1">
    <citation type="journal article" date="2023" name="G3 (Bethesda)">
        <title>A chromosome-length genome assembly and annotation of blackberry (Rubus argutus, cv. 'Hillquist').</title>
        <authorList>
            <person name="Bruna T."/>
            <person name="Aryal R."/>
            <person name="Dudchenko O."/>
            <person name="Sargent D.J."/>
            <person name="Mead D."/>
            <person name="Buti M."/>
            <person name="Cavallini A."/>
            <person name="Hytonen T."/>
            <person name="Andres J."/>
            <person name="Pham M."/>
            <person name="Weisz D."/>
            <person name="Mascagni F."/>
            <person name="Usai G."/>
            <person name="Natali L."/>
            <person name="Bassil N."/>
            <person name="Fernandez G.E."/>
            <person name="Lomsadze A."/>
            <person name="Armour M."/>
            <person name="Olukolu B."/>
            <person name="Poorten T."/>
            <person name="Britton C."/>
            <person name="Davik J."/>
            <person name="Ashrafi H."/>
            <person name="Aiden E.L."/>
            <person name="Borodovsky M."/>
            <person name="Worthington M."/>
        </authorList>
    </citation>
    <scope>NUCLEOTIDE SEQUENCE [LARGE SCALE GENOMIC DNA]</scope>
    <source>
        <strain evidence="1">PI 553951</strain>
    </source>
</reference>
<protein>
    <submittedName>
        <fullName evidence="1">Uncharacterized protein</fullName>
    </submittedName>
</protein>
<dbReference type="EMBL" id="JBEDUW010000269">
    <property type="protein sequence ID" value="KAK9901950.1"/>
    <property type="molecule type" value="Genomic_DNA"/>
</dbReference>
<keyword evidence="2" id="KW-1185">Reference proteome</keyword>
<accession>A0AAW1VJZ9</accession>
<proteinExistence type="predicted"/>
<dbReference type="Proteomes" id="UP001457282">
    <property type="component" value="Unassembled WGS sequence"/>
</dbReference>
<organism evidence="1 2">
    <name type="scientific">Rubus argutus</name>
    <name type="common">Southern blackberry</name>
    <dbReference type="NCBI Taxonomy" id="59490"/>
    <lineage>
        <taxon>Eukaryota</taxon>
        <taxon>Viridiplantae</taxon>
        <taxon>Streptophyta</taxon>
        <taxon>Embryophyta</taxon>
        <taxon>Tracheophyta</taxon>
        <taxon>Spermatophyta</taxon>
        <taxon>Magnoliopsida</taxon>
        <taxon>eudicotyledons</taxon>
        <taxon>Gunneridae</taxon>
        <taxon>Pentapetalae</taxon>
        <taxon>rosids</taxon>
        <taxon>fabids</taxon>
        <taxon>Rosales</taxon>
        <taxon>Rosaceae</taxon>
        <taxon>Rosoideae</taxon>
        <taxon>Rosoideae incertae sedis</taxon>
        <taxon>Rubus</taxon>
    </lineage>
</organism>